<accession>A0A938XU71</accession>
<name>A0A938XU71_9FIRM</name>
<organism evidence="1 2">
    <name type="scientific">Halanaerobacter jeridensis</name>
    <dbReference type="NCBI Taxonomy" id="706427"/>
    <lineage>
        <taxon>Bacteria</taxon>
        <taxon>Bacillati</taxon>
        <taxon>Bacillota</taxon>
        <taxon>Clostridia</taxon>
        <taxon>Halanaerobiales</taxon>
        <taxon>Halobacteroidaceae</taxon>
        <taxon>Halanaerobacter</taxon>
    </lineage>
</organism>
<keyword evidence="2" id="KW-1185">Reference proteome</keyword>
<gene>
    <name evidence="1" type="ORF">JOC47_001234</name>
</gene>
<proteinExistence type="predicted"/>
<dbReference type="EMBL" id="JAFBDQ010000005">
    <property type="protein sequence ID" value="MBM7556391.1"/>
    <property type="molecule type" value="Genomic_DNA"/>
</dbReference>
<dbReference type="AlphaFoldDB" id="A0A938XU71"/>
<protein>
    <submittedName>
        <fullName evidence="1">Uncharacterized protein</fullName>
    </submittedName>
</protein>
<dbReference type="Proteomes" id="UP000774000">
    <property type="component" value="Unassembled WGS sequence"/>
</dbReference>
<comment type="caution">
    <text evidence="1">The sequence shown here is derived from an EMBL/GenBank/DDBJ whole genome shotgun (WGS) entry which is preliminary data.</text>
</comment>
<sequence length="33" mass="3623">MTQVAIPNQTNRASDFKSTLKIPAIEPTVIPKI</sequence>
<evidence type="ECO:0000313" key="2">
    <source>
        <dbReference type="Proteomes" id="UP000774000"/>
    </source>
</evidence>
<evidence type="ECO:0000313" key="1">
    <source>
        <dbReference type="EMBL" id="MBM7556391.1"/>
    </source>
</evidence>
<reference evidence="1" key="1">
    <citation type="submission" date="2021-01" db="EMBL/GenBank/DDBJ databases">
        <title>Genomic Encyclopedia of Type Strains, Phase IV (KMG-IV): sequencing the most valuable type-strain genomes for metagenomic binning, comparative biology and taxonomic classification.</title>
        <authorList>
            <person name="Goeker M."/>
        </authorList>
    </citation>
    <scope>NUCLEOTIDE SEQUENCE</scope>
    <source>
        <strain evidence="1">DSM 23230</strain>
    </source>
</reference>